<feature type="compositionally biased region" description="Basic and acidic residues" evidence="1">
    <location>
        <begin position="594"/>
        <end position="604"/>
    </location>
</feature>
<dbReference type="PANTHER" id="PTHR31949">
    <property type="entry name" value="GASTRIC MUCIN-LIKE PROTEIN"/>
    <property type="match status" value="1"/>
</dbReference>
<dbReference type="PANTHER" id="PTHR31949:SF3">
    <property type="entry name" value="RUN_FYVE DOMAIN PROTEIN"/>
    <property type="match status" value="1"/>
</dbReference>
<feature type="compositionally biased region" description="Low complexity" evidence="1">
    <location>
        <begin position="181"/>
        <end position="194"/>
    </location>
</feature>
<feature type="compositionally biased region" description="Polar residues" evidence="1">
    <location>
        <begin position="44"/>
        <end position="65"/>
    </location>
</feature>
<feature type="compositionally biased region" description="Low complexity" evidence="1">
    <location>
        <begin position="117"/>
        <end position="130"/>
    </location>
</feature>
<feature type="compositionally biased region" description="Low complexity" evidence="1">
    <location>
        <begin position="149"/>
        <end position="169"/>
    </location>
</feature>
<dbReference type="STRING" id="29655.A0A0K9PH73"/>
<sequence length="933" mass="102772">MLFAHLSQLRLLTPPDTPLFHSLDDVIPPPTNYDTRARDEKNQRPSINSANSHRYSPGNNTSSFQSRGRISSVPRSSSTSILRTSPSTPPSRKSFTNPNKLSTPSSMTATPKLRGNSPIKGSRGSSSSPKLQRHQPNTTNFALDAPPNLRTSLLDSSSSYSRGSSPASRNAKQPYSKHGRQSISPIISRSASSSRSHDYKRNSTHNKVSDASYDGGESLQSASVRISKKASRTPSPSSAPKKSFDFALRQMNHQKTPQNMFRPLISSVPSSSSFTVKENTMHHPFLSRNSSVTTTYDVGSGVALNTEDYGHQANHSSLHEEVFDKMGEIEEDAKYEMFLGRTSIDDDGLDKSMVKKIKSGYEIFPFEPDETDPAISETLCIGDHSFMDSIGRMLNCSICGESFQTGNVDNMNICQDCSLKNILSDQMGIKIMQYSTQMEENHHKIDHAVNVACDLPYSKENTFELFDQMDSNAVNMHPAKNVEVPDNVIVSQLRKADQPDQIHQTLQTLQSTSSCKFKNSTPFSPSSSLRSDGYEGIVVQDQGMTFTDSNTTYSEISCTGENQNATSNYSPSLDLALLKQREEHIQSQPISLKDSTDSLKHDLSSKSYSSLSLSPKSPIQPSETKIEGDQDQLHDDFEGKSSSVIDECCSKTVEDIDGGASSIGLCDQEHTELVCSKNSHISAPTIDPQTCNQASILQQVSEINQIDEKNTTEIRVSSDDIASDTCIENERGKVFDTNVICKFSVSSLEMENNDSFKSSDLDDDCFSISCNDILSEKGDYIDHVLNDDSHAENIHGDQSSHGQQTRSLTLEDAAYTLHFCNSIVQDLVYKAATIGVEKKQAYTTEVEVPRPTVTILEKPISDQKTTIKTPLPKSQKPESKTSDVLLPTNVLNNTKDRTKVEEESDDTDLSRQISHSGTVKTAKAVSKCMCTVM</sequence>
<feature type="region of interest" description="Disordered" evidence="1">
    <location>
        <begin position="895"/>
        <end position="916"/>
    </location>
</feature>
<organism evidence="2 3">
    <name type="scientific">Zostera marina</name>
    <name type="common">Eelgrass</name>
    <dbReference type="NCBI Taxonomy" id="29655"/>
    <lineage>
        <taxon>Eukaryota</taxon>
        <taxon>Viridiplantae</taxon>
        <taxon>Streptophyta</taxon>
        <taxon>Embryophyta</taxon>
        <taxon>Tracheophyta</taxon>
        <taxon>Spermatophyta</taxon>
        <taxon>Magnoliopsida</taxon>
        <taxon>Liliopsida</taxon>
        <taxon>Zosteraceae</taxon>
        <taxon>Zostera</taxon>
    </lineage>
</organism>
<protein>
    <submittedName>
        <fullName evidence="2">Uncharacterized protein</fullName>
    </submittedName>
</protein>
<evidence type="ECO:0000313" key="3">
    <source>
        <dbReference type="Proteomes" id="UP000036987"/>
    </source>
</evidence>
<reference evidence="3" key="1">
    <citation type="journal article" date="2016" name="Nature">
        <title>The genome of the seagrass Zostera marina reveals angiosperm adaptation to the sea.</title>
        <authorList>
            <person name="Olsen J.L."/>
            <person name="Rouze P."/>
            <person name="Verhelst B."/>
            <person name="Lin Y.-C."/>
            <person name="Bayer T."/>
            <person name="Collen J."/>
            <person name="Dattolo E."/>
            <person name="De Paoli E."/>
            <person name="Dittami S."/>
            <person name="Maumus F."/>
            <person name="Michel G."/>
            <person name="Kersting A."/>
            <person name="Lauritano C."/>
            <person name="Lohaus R."/>
            <person name="Toepel M."/>
            <person name="Tonon T."/>
            <person name="Vanneste K."/>
            <person name="Amirebrahimi M."/>
            <person name="Brakel J."/>
            <person name="Bostroem C."/>
            <person name="Chovatia M."/>
            <person name="Grimwood J."/>
            <person name="Jenkins J.W."/>
            <person name="Jueterbock A."/>
            <person name="Mraz A."/>
            <person name="Stam W.T."/>
            <person name="Tice H."/>
            <person name="Bornberg-Bauer E."/>
            <person name="Green P.J."/>
            <person name="Pearson G.A."/>
            <person name="Procaccini G."/>
            <person name="Duarte C.M."/>
            <person name="Schmutz J."/>
            <person name="Reusch T.B.H."/>
            <person name="Van de Peer Y."/>
        </authorList>
    </citation>
    <scope>NUCLEOTIDE SEQUENCE [LARGE SCALE GENOMIC DNA]</scope>
    <source>
        <strain evidence="3">cv. Finnish</strain>
    </source>
</reference>
<accession>A0A0K9PH73</accession>
<feature type="region of interest" description="Disordered" evidence="1">
    <location>
        <begin position="13"/>
        <end position="242"/>
    </location>
</feature>
<dbReference type="GO" id="GO:0055028">
    <property type="term" value="C:cortical microtubule"/>
    <property type="evidence" value="ECO:0000318"/>
    <property type="project" value="GO_Central"/>
</dbReference>
<dbReference type="Proteomes" id="UP000036987">
    <property type="component" value="Unassembled WGS sequence"/>
</dbReference>
<dbReference type="EMBL" id="LFYR01000839">
    <property type="protein sequence ID" value="KMZ68418.1"/>
    <property type="molecule type" value="Genomic_DNA"/>
</dbReference>
<feature type="region of interest" description="Disordered" evidence="1">
    <location>
        <begin position="587"/>
        <end position="637"/>
    </location>
</feature>
<feature type="compositionally biased region" description="Basic and acidic residues" evidence="1">
    <location>
        <begin position="624"/>
        <end position="637"/>
    </location>
</feature>
<dbReference type="AlphaFoldDB" id="A0A0K9PH73"/>
<evidence type="ECO:0000256" key="1">
    <source>
        <dbReference type="SAM" id="MobiDB-lite"/>
    </source>
</evidence>
<feature type="compositionally biased region" description="Low complexity" evidence="1">
    <location>
        <begin position="66"/>
        <end position="94"/>
    </location>
</feature>
<keyword evidence="3" id="KW-1185">Reference proteome</keyword>
<feature type="region of interest" description="Disordered" evidence="1">
    <location>
        <begin position="859"/>
        <end position="883"/>
    </location>
</feature>
<comment type="caution">
    <text evidence="2">The sequence shown here is derived from an EMBL/GenBank/DDBJ whole genome shotgun (WGS) entry which is preliminary data.</text>
</comment>
<dbReference type="OrthoDB" id="1939751at2759"/>
<feature type="compositionally biased region" description="Low complexity" evidence="1">
    <location>
        <begin position="605"/>
        <end position="617"/>
    </location>
</feature>
<proteinExistence type="predicted"/>
<evidence type="ECO:0000313" key="2">
    <source>
        <dbReference type="EMBL" id="KMZ68418.1"/>
    </source>
</evidence>
<name>A0A0K9PH73_ZOSMR</name>
<gene>
    <name evidence="2" type="ORF">ZOSMA_23G00720</name>
</gene>
<feature type="compositionally biased region" description="Polar residues" evidence="1">
    <location>
        <begin position="95"/>
        <end position="109"/>
    </location>
</feature>
<dbReference type="GO" id="GO:0043622">
    <property type="term" value="P:cortical microtubule organization"/>
    <property type="evidence" value="ECO:0000318"/>
    <property type="project" value="GO_Central"/>
</dbReference>